<dbReference type="GO" id="GO:0043041">
    <property type="term" value="P:amino acid activation for nonribosomal peptide biosynthetic process"/>
    <property type="evidence" value="ECO:0007669"/>
    <property type="project" value="TreeGrafter"/>
</dbReference>
<dbReference type="InterPro" id="IPR036736">
    <property type="entry name" value="ACP-like_sf"/>
</dbReference>
<dbReference type="RefSeq" id="WP_146064132.1">
    <property type="nucleotide sequence ID" value="NZ_PRDW01000060.1"/>
</dbReference>
<dbReference type="Gene3D" id="1.10.1200.10">
    <property type="entry name" value="ACP-like"/>
    <property type="match status" value="1"/>
</dbReference>
<dbReference type="Pfam" id="PF13193">
    <property type="entry name" value="AMP-binding_C"/>
    <property type="match status" value="1"/>
</dbReference>
<evidence type="ECO:0000313" key="4">
    <source>
        <dbReference type="EMBL" id="PPB79709.1"/>
    </source>
</evidence>
<dbReference type="PANTHER" id="PTHR45527:SF1">
    <property type="entry name" value="FATTY ACID SYNTHASE"/>
    <property type="match status" value="1"/>
</dbReference>
<dbReference type="Gene3D" id="3.30.300.30">
    <property type="match status" value="1"/>
</dbReference>
<dbReference type="SMART" id="SM00823">
    <property type="entry name" value="PKS_PP"/>
    <property type="match status" value="1"/>
</dbReference>
<dbReference type="GO" id="GO:0044550">
    <property type="term" value="P:secondary metabolite biosynthetic process"/>
    <property type="evidence" value="ECO:0007669"/>
    <property type="project" value="TreeGrafter"/>
</dbReference>
<dbReference type="FunFam" id="3.30.300.30:FF:000010">
    <property type="entry name" value="Enterobactin synthetase component F"/>
    <property type="match status" value="1"/>
</dbReference>
<protein>
    <submittedName>
        <fullName evidence="4">Amino acid adenylation domain-containing protein</fullName>
    </submittedName>
</protein>
<name>A0A2P5K6E4_9BURK</name>
<evidence type="ECO:0000259" key="3">
    <source>
        <dbReference type="PROSITE" id="PS50075"/>
    </source>
</evidence>
<dbReference type="EMBL" id="PRDW01000060">
    <property type="protein sequence ID" value="PPB79709.1"/>
    <property type="molecule type" value="Genomic_DNA"/>
</dbReference>
<dbReference type="CDD" id="cd05930">
    <property type="entry name" value="A_NRPS"/>
    <property type="match status" value="1"/>
</dbReference>
<dbReference type="InterPro" id="IPR009081">
    <property type="entry name" value="PP-bd_ACP"/>
</dbReference>
<evidence type="ECO:0000313" key="5">
    <source>
        <dbReference type="Proteomes" id="UP000243096"/>
    </source>
</evidence>
<accession>A0A2P5K6E4</accession>
<dbReference type="PANTHER" id="PTHR45527">
    <property type="entry name" value="NONRIBOSOMAL PEPTIDE SYNTHETASE"/>
    <property type="match status" value="1"/>
</dbReference>
<dbReference type="Gene3D" id="2.30.38.10">
    <property type="entry name" value="Luciferase, Domain 3"/>
    <property type="match status" value="1"/>
</dbReference>
<sequence>GAYVPLDPAYPSERLVHILADAAPNIVLADAAGRAALGDAALAECTVLDPTILPALPDTNPSVAGLTARHLAYVIYTSGSTGTPKGVMVEHRGVVNLALAQIACFGVQPTSRILQFVSFSFDVSASDIFTTLGCGASLYLSPETARHDRNGLWNYLIRHQITHVALPPALLQNGEGLPHLHTPLTLIVGGETPSATLVRDLAEQGTVFNAYGPTETTVCATAWLGARDFSGEISIGRPIANIRVYLLDAHGQPVPLGAVGELYIGGAGVARGYLNRPALTAERFVPDPFSIEPDERLYKTGDVARYLPDGNLELLGRNDEQVKIRGFRIEPGEIEACLTAHPQVRDAVVLATGEGSAKRLVAYVQAEADEHLASTLRAQVAASLPEYMVPSAFVRLDAWPLTPNGKLDRRALPAPDDAALAHQAYEAPQGELETTLAAIWAELLGVERVGRHDSFFALGGHSLLAMRLINRVRTALGVDLAIRT</sequence>
<dbReference type="OrthoDB" id="6297021at2"/>
<dbReference type="InterPro" id="IPR025110">
    <property type="entry name" value="AMP-bd_C"/>
</dbReference>
<comment type="caution">
    <text evidence="4">The sequence shown here is derived from an EMBL/GenBank/DDBJ whole genome shotgun (WGS) entry which is preliminary data.</text>
</comment>
<dbReference type="PROSITE" id="PS00012">
    <property type="entry name" value="PHOSPHOPANTETHEINE"/>
    <property type="match status" value="1"/>
</dbReference>
<dbReference type="Gene3D" id="3.40.50.980">
    <property type="match status" value="2"/>
</dbReference>
<dbReference type="InterPro" id="IPR045851">
    <property type="entry name" value="AMP-bd_C_sf"/>
</dbReference>
<dbReference type="Pfam" id="PF00550">
    <property type="entry name" value="PP-binding"/>
    <property type="match status" value="1"/>
</dbReference>
<dbReference type="InterPro" id="IPR010071">
    <property type="entry name" value="AA_adenyl_dom"/>
</dbReference>
<reference evidence="4 5" key="1">
    <citation type="submission" date="2018-01" db="EMBL/GenBank/DDBJ databases">
        <title>Genomic Encyclopedia of Type Strains, Phase III (KMG-III): the genomes of soil and plant-associated and newly described type strains.</title>
        <authorList>
            <person name="Whitman W."/>
        </authorList>
    </citation>
    <scope>NUCLEOTIDE SEQUENCE [LARGE SCALE GENOMIC DNA]</scope>
    <source>
        <strain evidence="4 5">HKI456</strain>
    </source>
</reference>
<feature type="domain" description="Carrier" evidence="3">
    <location>
        <begin position="427"/>
        <end position="484"/>
    </location>
</feature>
<dbReference type="GO" id="GO:0031177">
    <property type="term" value="F:phosphopantetheine binding"/>
    <property type="evidence" value="ECO:0007669"/>
    <property type="project" value="InterPro"/>
</dbReference>
<dbReference type="AlphaFoldDB" id="A0A2P5K6E4"/>
<evidence type="ECO:0000256" key="1">
    <source>
        <dbReference type="ARBA" id="ARBA00022450"/>
    </source>
</evidence>
<dbReference type="GO" id="GO:0072330">
    <property type="term" value="P:monocarboxylic acid biosynthetic process"/>
    <property type="evidence" value="ECO:0007669"/>
    <property type="project" value="UniProtKB-ARBA"/>
</dbReference>
<dbReference type="SUPFAM" id="SSF56801">
    <property type="entry name" value="Acetyl-CoA synthetase-like"/>
    <property type="match status" value="1"/>
</dbReference>
<dbReference type="NCBIfam" id="TIGR01733">
    <property type="entry name" value="AA-adenyl-dom"/>
    <property type="match status" value="1"/>
</dbReference>
<dbReference type="FunFam" id="2.30.38.10:FF:000001">
    <property type="entry name" value="Non-ribosomal peptide synthetase PvdI"/>
    <property type="match status" value="1"/>
</dbReference>
<dbReference type="GO" id="GO:0005737">
    <property type="term" value="C:cytoplasm"/>
    <property type="evidence" value="ECO:0007669"/>
    <property type="project" value="TreeGrafter"/>
</dbReference>
<dbReference type="Pfam" id="PF00501">
    <property type="entry name" value="AMP-binding"/>
    <property type="match status" value="1"/>
</dbReference>
<dbReference type="FunFam" id="1.10.1200.10:FF:000016">
    <property type="entry name" value="Non-ribosomal peptide synthase"/>
    <property type="match status" value="1"/>
</dbReference>
<proteinExistence type="predicted"/>
<organism evidence="4 5">
    <name type="scientific">Mycetohabitans endofungorum</name>
    <dbReference type="NCBI Taxonomy" id="417203"/>
    <lineage>
        <taxon>Bacteria</taxon>
        <taxon>Pseudomonadati</taxon>
        <taxon>Pseudomonadota</taxon>
        <taxon>Betaproteobacteria</taxon>
        <taxon>Burkholderiales</taxon>
        <taxon>Burkholderiaceae</taxon>
        <taxon>Mycetohabitans</taxon>
    </lineage>
</organism>
<dbReference type="InterPro" id="IPR000873">
    <property type="entry name" value="AMP-dep_synth/lig_dom"/>
</dbReference>
<dbReference type="InterPro" id="IPR020806">
    <property type="entry name" value="PKS_PP-bd"/>
</dbReference>
<dbReference type="Proteomes" id="UP000243096">
    <property type="component" value="Unassembled WGS sequence"/>
</dbReference>
<keyword evidence="5" id="KW-1185">Reference proteome</keyword>
<keyword evidence="1" id="KW-0596">Phosphopantetheine</keyword>
<dbReference type="PROSITE" id="PS00455">
    <property type="entry name" value="AMP_BINDING"/>
    <property type="match status" value="1"/>
</dbReference>
<dbReference type="InterPro" id="IPR006162">
    <property type="entry name" value="Ppantetheine_attach_site"/>
</dbReference>
<dbReference type="PROSITE" id="PS50075">
    <property type="entry name" value="CARRIER"/>
    <property type="match status" value="1"/>
</dbReference>
<dbReference type="SUPFAM" id="SSF47336">
    <property type="entry name" value="ACP-like"/>
    <property type="match status" value="1"/>
</dbReference>
<gene>
    <name evidence="4" type="ORF">B0O95_1601</name>
</gene>
<feature type="non-terminal residue" evidence="4">
    <location>
        <position position="484"/>
    </location>
</feature>
<evidence type="ECO:0000256" key="2">
    <source>
        <dbReference type="ARBA" id="ARBA00022553"/>
    </source>
</evidence>
<dbReference type="InterPro" id="IPR020845">
    <property type="entry name" value="AMP-binding_CS"/>
</dbReference>
<feature type="non-terminal residue" evidence="4">
    <location>
        <position position="1"/>
    </location>
</feature>
<keyword evidence="2" id="KW-0597">Phosphoprotein</keyword>